<accession>A0A4C1U9P1</accession>
<name>A0A4C1U9P1_EUMVA</name>
<keyword evidence="2" id="KW-1185">Reference proteome</keyword>
<dbReference type="OrthoDB" id="9971063at2759"/>
<evidence type="ECO:0000313" key="2">
    <source>
        <dbReference type="Proteomes" id="UP000299102"/>
    </source>
</evidence>
<dbReference type="Proteomes" id="UP000299102">
    <property type="component" value="Unassembled WGS sequence"/>
</dbReference>
<sequence>MPILMAYGTANSNAKKREESMKSAFPTNAFGMRFVSRSTLQWVVQNNETRGLGRTAQSIGSPDLTPLDFYVWGRQKVVYATEVQNVEDLRERMKRLSRKFSKKCF</sequence>
<proteinExistence type="predicted"/>
<protein>
    <submittedName>
        <fullName evidence="1">Uncharacterized protein</fullName>
    </submittedName>
</protein>
<organism evidence="1 2">
    <name type="scientific">Eumeta variegata</name>
    <name type="common">Bagworm moth</name>
    <name type="synonym">Eumeta japonica</name>
    <dbReference type="NCBI Taxonomy" id="151549"/>
    <lineage>
        <taxon>Eukaryota</taxon>
        <taxon>Metazoa</taxon>
        <taxon>Ecdysozoa</taxon>
        <taxon>Arthropoda</taxon>
        <taxon>Hexapoda</taxon>
        <taxon>Insecta</taxon>
        <taxon>Pterygota</taxon>
        <taxon>Neoptera</taxon>
        <taxon>Endopterygota</taxon>
        <taxon>Lepidoptera</taxon>
        <taxon>Glossata</taxon>
        <taxon>Ditrysia</taxon>
        <taxon>Tineoidea</taxon>
        <taxon>Psychidae</taxon>
        <taxon>Oiketicinae</taxon>
        <taxon>Eumeta</taxon>
    </lineage>
</organism>
<reference evidence="1 2" key="1">
    <citation type="journal article" date="2019" name="Commun. Biol.">
        <title>The bagworm genome reveals a unique fibroin gene that provides high tensile strength.</title>
        <authorList>
            <person name="Kono N."/>
            <person name="Nakamura H."/>
            <person name="Ohtoshi R."/>
            <person name="Tomita M."/>
            <person name="Numata K."/>
            <person name="Arakawa K."/>
        </authorList>
    </citation>
    <scope>NUCLEOTIDE SEQUENCE [LARGE SCALE GENOMIC DNA]</scope>
</reference>
<dbReference type="Gene3D" id="3.30.420.10">
    <property type="entry name" value="Ribonuclease H-like superfamily/Ribonuclease H"/>
    <property type="match status" value="1"/>
</dbReference>
<gene>
    <name evidence="1" type="ORF">EVAR_13568_1</name>
</gene>
<dbReference type="AlphaFoldDB" id="A0A4C1U9P1"/>
<comment type="caution">
    <text evidence="1">The sequence shown here is derived from an EMBL/GenBank/DDBJ whole genome shotgun (WGS) entry which is preliminary data.</text>
</comment>
<dbReference type="GO" id="GO:0003676">
    <property type="term" value="F:nucleic acid binding"/>
    <property type="evidence" value="ECO:0007669"/>
    <property type="project" value="InterPro"/>
</dbReference>
<dbReference type="EMBL" id="BGZK01000143">
    <property type="protein sequence ID" value="GBP22777.1"/>
    <property type="molecule type" value="Genomic_DNA"/>
</dbReference>
<dbReference type="InterPro" id="IPR036397">
    <property type="entry name" value="RNaseH_sf"/>
</dbReference>
<evidence type="ECO:0000313" key="1">
    <source>
        <dbReference type="EMBL" id="GBP22777.1"/>
    </source>
</evidence>